<gene>
    <name evidence="1" type="ORF">GSOID_T00013029001</name>
</gene>
<protein>
    <submittedName>
        <fullName evidence="1">Uncharacterized protein</fullName>
    </submittedName>
</protein>
<evidence type="ECO:0000313" key="1">
    <source>
        <dbReference type="EMBL" id="CBY24856.1"/>
    </source>
</evidence>
<organism evidence="1">
    <name type="scientific">Oikopleura dioica</name>
    <name type="common">Tunicate</name>
    <dbReference type="NCBI Taxonomy" id="34765"/>
    <lineage>
        <taxon>Eukaryota</taxon>
        <taxon>Metazoa</taxon>
        <taxon>Chordata</taxon>
        <taxon>Tunicata</taxon>
        <taxon>Appendicularia</taxon>
        <taxon>Copelata</taxon>
        <taxon>Oikopleuridae</taxon>
        <taxon>Oikopleura</taxon>
    </lineage>
</organism>
<reference evidence="1" key="1">
    <citation type="journal article" date="2010" name="Science">
        <title>Plasticity of animal genome architecture unmasked by rapid evolution of a pelagic tunicate.</title>
        <authorList>
            <person name="Denoeud F."/>
            <person name="Henriet S."/>
            <person name="Mungpakdee S."/>
            <person name="Aury J.M."/>
            <person name="Da Silva C."/>
            <person name="Brinkmann H."/>
            <person name="Mikhaleva J."/>
            <person name="Olsen L.C."/>
            <person name="Jubin C."/>
            <person name="Canestro C."/>
            <person name="Bouquet J.M."/>
            <person name="Danks G."/>
            <person name="Poulain J."/>
            <person name="Campsteijn C."/>
            <person name="Adamski M."/>
            <person name="Cross I."/>
            <person name="Yadetie F."/>
            <person name="Muffato M."/>
            <person name="Louis A."/>
            <person name="Butcher S."/>
            <person name="Tsagkogeorga G."/>
            <person name="Konrad A."/>
            <person name="Singh S."/>
            <person name="Jensen M.F."/>
            <person name="Cong E.H."/>
            <person name="Eikeseth-Otteraa H."/>
            <person name="Noel B."/>
            <person name="Anthouard V."/>
            <person name="Porcel B.M."/>
            <person name="Kachouri-Lafond R."/>
            <person name="Nishino A."/>
            <person name="Ugolini M."/>
            <person name="Chourrout P."/>
            <person name="Nishida H."/>
            <person name="Aasland R."/>
            <person name="Huzurbazar S."/>
            <person name="Westhof E."/>
            <person name="Delsuc F."/>
            <person name="Lehrach H."/>
            <person name="Reinhardt R."/>
            <person name="Weissenbach J."/>
            <person name="Roy S.W."/>
            <person name="Artiguenave F."/>
            <person name="Postlethwait J.H."/>
            <person name="Manak J.R."/>
            <person name="Thompson E.M."/>
            <person name="Jaillon O."/>
            <person name="Du Pasquier L."/>
            <person name="Boudinot P."/>
            <person name="Liberles D.A."/>
            <person name="Volff J.N."/>
            <person name="Philippe H."/>
            <person name="Lenhard B."/>
            <person name="Roest Crollius H."/>
            <person name="Wincker P."/>
            <person name="Chourrout D."/>
        </authorList>
    </citation>
    <scope>NUCLEOTIDE SEQUENCE [LARGE SCALE GENOMIC DNA]</scope>
</reference>
<sequence>MTTILCFLSSINYTKLFLVSGYLNELTNIYNYCFYKILFAKNKQEQNQQDGKEL</sequence>
<dbReference type="AlphaFoldDB" id="E4XK79"/>
<proteinExistence type="predicted"/>
<dbReference type="InParanoid" id="E4XK79"/>
<dbReference type="Proteomes" id="UP000001307">
    <property type="component" value="Unassembled WGS sequence"/>
</dbReference>
<keyword evidence="2" id="KW-1185">Reference proteome</keyword>
<name>E4XK79_OIKDI</name>
<dbReference type="EMBL" id="FN653063">
    <property type="protein sequence ID" value="CBY24856.1"/>
    <property type="molecule type" value="Genomic_DNA"/>
</dbReference>
<accession>E4XK79</accession>
<evidence type="ECO:0000313" key="2">
    <source>
        <dbReference type="Proteomes" id="UP000001307"/>
    </source>
</evidence>